<keyword evidence="1" id="KW-0479">Metal-binding</keyword>
<accession>A0A7J6KDX3</accession>
<proteinExistence type="predicted"/>
<evidence type="ECO:0000256" key="5">
    <source>
        <dbReference type="SAM" id="MobiDB-lite"/>
    </source>
</evidence>
<sequence length="538" mass="59175">MPVSPSASDPPEVSPRPMGDAAAERERRQAAASSSSSSSSSSTSPSNSSSFASFAFASTCSSGRPRVRRGGGEEATEKAARETRKKLSPVPSDMSENENPRRFSRARDSEPTARVAELPRGSGEPDAGRNVDWVPSDEVTCCSHCGSLFSVTHWKHHCRACGKVFCGECSTTRIRLPDLGYFEKVRVCDLVSFTDSFSDPAPVILCLQDDCALARASSHTLSLQEDLDVKEQINANLKLALEEKTKQLEGFRSFLLEVEGLLLSGTQRSLCFSTGRTPGDPPSVSTHAAQAAGWTSEDEFSLLMRQSENGLRQLTQRLQQYEEDFEDVRAQLEALESERDEHRSHAYELERCLHASRVEMTQMKEVAADREALRAVVEEQKRELEEQRRQLVGLQQRCVTLESKSAAAQSPSRSRSTGRGDTAASLASTVEPYTWRGSGSDRGRGASAGVSPGDTSILKGSFFGRDPSDLSRRPVIVGRTDDLDDFAVAFTVADGLGDSQDRFHGSWFQSLWVRCRRCCCRRRRRYFVGGSRSACVIQ</sequence>
<dbReference type="VEuPathDB" id="ToxoDB:TGME49_237870"/>
<dbReference type="Gene3D" id="3.30.40.10">
    <property type="entry name" value="Zinc/RING finger domain, C3HC4 (zinc finger)"/>
    <property type="match status" value="1"/>
</dbReference>
<keyword evidence="2 4" id="KW-0863">Zinc-finger</keyword>
<evidence type="ECO:0000313" key="8">
    <source>
        <dbReference type="Proteomes" id="UP000557509"/>
    </source>
</evidence>
<feature type="domain" description="FYVE-type" evidence="6">
    <location>
        <begin position="136"/>
        <end position="189"/>
    </location>
</feature>
<dbReference type="InterPro" id="IPR017455">
    <property type="entry name" value="Znf_FYVE-rel"/>
</dbReference>
<feature type="compositionally biased region" description="Basic and acidic residues" evidence="5">
    <location>
        <begin position="98"/>
        <end position="111"/>
    </location>
</feature>
<evidence type="ECO:0000256" key="3">
    <source>
        <dbReference type="ARBA" id="ARBA00022833"/>
    </source>
</evidence>
<evidence type="ECO:0000313" key="7">
    <source>
        <dbReference type="EMBL" id="KAF4645114.1"/>
    </source>
</evidence>
<feature type="compositionally biased region" description="Low complexity" evidence="5">
    <location>
        <begin position="30"/>
        <end position="64"/>
    </location>
</feature>
<dbReference type="InterPro" id="IPR011011">
    <property type="entry name" value="Znf_FYVE_PHD"/>
</dbReference>
<dbReference type="Proteomes" id="UP000557509">
    <property type="component" value="Unassembled WGS sequence"/>
</dbReference>
<evidence type="ECO:0000256" key="4">
    <source>
        <dbReference type="PROSITE-ProRule" id="PRU00091"/>
    </source>
</evidence>
<evidence type="ECO:0000256" key="2">
    <source>
        <dbReference type="ARBA" id="ARBA00022771"/>
    </source>
</evidence>
<dbReference type="SMART" id="SM00064">
    <property type="entry name" value="FYVE"/>
    <property type="match status" value="1"/>
</dbReference>
<gene>
    <name evidence="7" type="ORF">TGRH88_009310</name>
</gene>
<dbReference type="AlphaFoldDB" id="A0A7J6KDX3"/>
<dbReference type="GO" id="GO:0008270">
    <property type="term" value="F:zinc ion binding"/>
    <property type="evidence" value="ECO:0007669"/>
    <property type="project" value="UniProtKB-KW"/>
</dbReference>
<dbReference type="SUPFAM" id="SSF57903">
    <property type="entry name" value="FYVE/PHD zinc finger"/>
    <property type="match status" value="1"/>
</dbReference>
<feature type="region of interest" description="Disordered" evidence="5">
    <location>
        <begin position="1"/>
        <end position="130"/>
    </location>
</feature>
<evidence type="ECO:0000256" key="1">
    <source>
        <dbReference type="ARBA" id="ARBA00022723"/>
    </source>
</evidence>
<feature type="compositionally biased region" description="Low complexity" evidence="5">
    <location>
        <begin position="402"/>
        <end position="415"/>
    </location>
</feature>
<dbReference type="PANTHER" id="PTHR39490">
    <property type="entry name" value="ARRESTIN DOMAIN-CONTAINING PROTEIN D"/>
    <property type="match status" value="1"/>
</dbReference>
<dbReference type="InterPro" id="IPR052113">
    <property type="entry name" value="FYVE-type_Zinc_Finger"/>
</dbReference>
<dbReference type="PROSITE" id="PS50178">
    <property type="entry name" value="ZF_FYVE"/>
    <property type="match status" value="1"/>
</dbReference>
<reference evidence="7 8" key="1">
    <citation type="submission" date="2020-03" db="EMBL/GenBank/DDBJ databases">
        <title>Genome sequence of Toxoplasma gondii RH-88 strain.</title>
        <authorList>
            <person name="Lorenzi H.A."/>
            <person name="Venepally P."/>
            <person name="Rozenberg A."/>
            <person name="Sibley D."/>
        </authorList>
    </citation>
    <scope>NUCLEOTIDE SEQUENCE [LARGE SCALE GENOMIC DNA]</scope>
    <source>
        <strain evidence="7 8">RH-88</strain>
    </source>
</reference>
<dbReference type="Pfam" id="PF01363">
    <property type="entry name" value="FYVE"/>
    <property type="match status" value="1"/>
</dbReference>
<organism evidence="7 8">
    <name type="scientific">Toxoplasma gondii</name>
    <dbReference type="NCBI Taxonomy" id="5811"/>
    <lineage>
        <taxon>Eukaryota</taxon>
        <taxon>Sar</taxon>
        <taxon>Alveolata</taxon>
        <taxon>Apicomplexa</taxon>
        <taxon>Conoidasida</taxon>
        <taxon>Coccidia</taxon>
        <taxon>Eucoccidiorida</taxon>
        <taxon>Eimeriorina</taxon>
        <taxon>Sarcocystidae</taxon>
        <taxon>Toxoplasma</taxon>
    </lineage>
</organism>
<dbReference type="PANTHER" id="PTHR39490:SF8">
    <property type="entry name" value="ZINC FINGER FYVE DOMAIN-CONTAINING PROTEIN 21"/>
    <property type="match status" value="1"/>
</dbReference>
<feature type="compositionally biased region" description="Basic and acidic residues" evidence="5">
    <location>
        <begin position="70"/>
        <end position="82"/>
    </location>
</feature>
<dbReference type="InterPro" id="IPR000306">
    <property type="entry name" value="Znf_FYVE"/>
</dbReference>
<feature type="region of interest" description="Disordered" evidence="5">
    <location>
        <begin position="402"/>
        <end position="453"/>
    </location>
</feature>
<keyword evidence="3" id="KW-0862">Zinc</keyword>
<dbReference type="InterPro" id="IPR013083">
    <property type="entry name" value="Znf_RING/FYVE/PHD"/>
</dbReference>
<comment type="caution">
    <text evidence="7">The sequence shown here is derived from an EMBL/GenBank/DDBJ whole genome shotgun (WGS) entry which is preliminary data.</text>
</comment>
<protein>
    <submittedName>
        <fullName evidence="7">FYVE zinc finger domain-containing protein</fullName>
    </submittedName>
</protein>
<dbReference type="CDD" id="cd00065">
    <property type="entry name" value="FYVE_like_SF"/>
    <property type="match status" value="1"/>
</dbReference>
<dbReference type="EMBL" id="JAAUHK010000189">
    <property type="protein sequence ID" value="KAF4645114.1"/>
    <property type="molecule type" value="Genomic_DNA"/>
</dbReference>
<name>A0A7J6KDX3_TOXGO</name>
<keyword evidence="8" id="KW-1185">Reference proteome</keyword>
<evidence type="ECO:0000259" key="6">
    <source>
        <dbReference type="PROSITE" id="PS50178"/>
    </source>
</evidence>